<evidence type="ECO:0000313" key="2">
    <source>
        <dbReference type="RefSeq" id="XP_018497464.1"/>
    </source>
</evidence>
<sequence>MSENAANFCGKVVKVTLGCGHSCSAPCNVSRDEAYLSKKALECKESIFVEGPCKHLVKIPCGKREDRHFITSCCKVPVEAMSPCGHFVKVVCSSSNNSGFVVSLCNIGNELKLNCGHSMRVPCSESRQLEEISRTCEVKVQNVLSCQHTVEQSCQGTRGKPDEKCIEVGMQQNTPLRPPMQKDMRPTLWSL</sequence>
<dbReference type="KEGG" id="goe:108865177"/>
<name>A0AAJ7PB12_9ACAR</name>
<proteinExistence type="predicted"/>
<gene>
    <name evidence="2" type="primary">LOC108865177</name>
</gene>
<dbReference type="RefSeq" id="XP_018497464.1">
    <property type="nucleotide sequence ID" value="XM_018641948.1"/>
</dbReference>
<dbReference type="AlphaFoldDB" id="A0AAJ7PB12"/>
<reference evidence="2" key="1">
    <citation type="submission" date="2025-08" db="UniProtKB">
        <authorList>
            <consortium name="RefSeq"/>
        </authorList>
    </citation>
    <scope>IDENTIFICATION</scope>
</reference>
<dbReference type="Proteomes" id="UP000694867">
    <property type="component" value="Unplaced"/>
</dbReference>
<protein>
    <submittedName>
        <fullName evidence="2">Uncharacterized protein LOC108865177</fullName>
    </submittedName>
</protein>
<dbReference type="GeneID" id="108865177"/>
<keyword evidence="1" id="KW-1185">Reference proteome</keyword>
<evidence type="ECO:0000313" key="1">
    <source>
        <dbReference type="Proteomes" id="UP000694867"/>
    </source>
</evidence>
<organism evidence="1 2">
    <name type="scientific">Galendromus occidentalis</name>
    <name type="common">western predatory mite</name>
    <dbReference type="NCBI Taxonomy" id="34638"/>
    <lineage>
        <taxon>Eukaryota</taxon>
        <taxon>Metazoa</taxon>
        <taxon>Ecdysozoa</taxon>
        <taxon>Arthropoda</taxon>
        <taxon>Chelicerata</taxon>
        <taxon>Arachnida</taxon>
        <taxon>Acari</taxon>
        <taxon>Parasitiformes</taxon>
        <taxon>Mesostigmata</taxon>
        <taxon>Gamasina</taxon>
        <taxon>Phytoseioidea</taxon>
        <taxon>Phytoseiidae</taxon>
        <taxon>Typhlodrominae</taxon>
        <taxon>Galendromus</taxon>
    </lineage>
</organism>
<accession>A0AAJ7PB12</accession>